<dbReference type="GO" id="GO:0006355">
    <property type="term" value="P:regulation of DNA-templated transcription"/>
    <property type="evidence" value="ECO:0007669"/>
    <property type="project" value="InterPro"/>
</dbReference>
<evidence type="ECO:0000256" key="1">
    <source>
        <dbReference type="ARBA" id="ARBA00004123"/>
    </source>
</evidence>
<evidence type="ECO:0000256" key="9">
    <source>
        <dbReference type="ARBA" id="ARBA00025283"/>
    </source>
</evidence>
<keyword evidence="8 10" id="KW-0927">Auxin signaling pathway</keyword>
<comment type="subunit">
    <text evidence="3 10">Homodimers and heterodimers.</text>
</comment>
<keyword evidence="5 10" id="KW-0805">Transcription regulation</keyword>
<evidence type="ECO:0000256" key="7">
    <source>
        <dbReference type="ARBA" id="ARBA00023242"/>
    </source>
</evidence>
<comment type="subcellular location">
    <subcellularLocation>
        <location evidence="1 10">Nucleus</location>
    </subcellularLocation>
</comment>
<dbReference type="InterPro" id="IPR033389">
    <property type="entry name" value="AUX/IAA_dom"/>
</dbReference>
<dbReference type="OrthoDB" id="652411at2759"/>
<name>A0A835MRB6_9ROSI</name>
<dbReference type="SUPFAM" id="SSF54277">
    <property type="entry name" value="CAD &amp; PB1 domains"/>
    <property type="match status" value="1"/>
</dbReference>
<dbReference type="PANTHER" id="PTHR31734:SF94">
    <property type="entry name" value="AUXIN-RESPONSIVE PROTEIN IAA30"/>
    <property type="match status" value="1"/>
</dbReference>
<evidence type="ECO:0000256" key="10">
    <source>
        <dbReference type="RuleBase" id="RU004549"/>
    </source>
</evidence>
<evidence type="ECO:0000259" key="11">
    <source>
        <dbReference type="PROSITE" id="PS51745"/>
    </source>
</evidence>
<dbReference type="InterPro" id="IPR003311">
    <property type="entry name" value="AUX_IAA"/>
</dbReference>
<dbReference type="GO" id="GO:0009734">
    <property type="term" value="P:auxin-activated signaling pathway"/>
    <property type="evidence" value="ECO:0007669"/>
    <property type="project" value="UniProtKB-UniRule"/>
</dbReference>
<sequence>MSHPSTELSLGLCNPTRASISNTRFVGTLPVVNKNKCIRSSLFLKACLDGNSMCRKLDLVAHDGYNSLITALGHMFNVTILNIFVKLNYDPLEADPEAVCIHAQRHHHVLTYIDREGDWMMAGDVPWESLNVAPLKLILNVDIQDVLGLGEEIDDYKNI</sequence>
<dbReference type="EMBL" id="JADGMS010000009">
    <property type="protein sequence ID" value="KAF9676027.1"/>
    <property type="molecule type" value="Genomic_DNA"/>
</dbReference>
<accession>A0A835MRB6</accession>
<evidence type="ECO:0000256" key="4">
    <source>
        <dbReference type="ARBA" id="ARBA00022491"/>
    </source>
</evidence>
<evidence type="ECO:0000256" key="2">
    <source>
        <dbReference type="ARBA" id="ARBA00006728"/>
    </source>
</evidence>
<dbReference type="GO" id="GO:0005634">
    <property type="term" value="C:nucleus"/>
    <property type="evidence" value="ECO:0007669"/>
    <property type="project" value="UniProtKB-SubCell"/>
</dbReference>
<dbReference type="Proteomes" id="UP000657918">
    <property type="component" value="Unassembled WGS sequence"/>
</dbReference>
<comment type="caution">
    <text evidence="12">The sequence shown here is derived from an EMBL/GenBank/DDBJ whole genome shotgun (WGS) entry which is preliminary data.</text>
</comment>
<dbReference type="Pfam" id="PF02309">
    <property type="entry name" value="AUX_IAA"/>
    <property type="match status" value="1"/>
</dbReference>
<comment type="function">
    <text evidence="9">Aux/IAA proteins are short-lived transcriptional factors that function as repressors of early auxin response genes at low auxin concentrations. Repression is thought to result from the interaction with auxin response factors (ARFs), proteins that bind to the auxin-responsive promoter element (AuxRE). Formation of heterodimers with ARF proteins may alter their ability to modulate early auxin response genes expression.</text>
</comment>
<dbReference type="InterPro" id="IPR053793">
    <property type="entry name" value="PB1-like"/>
</dbReference>
<keyword evidence="13" id="KW-1185">Reference proteome</keyword>
<comment type="similarity">
    <text evidence="2 10">Belongs to the Aux/IAA family.</text>
</comment>
<evidence type="ECO:0000256" key="8">
    <source>
        <dbReference type="ARBA" id="ARBA00023294"/>
    </source>
</evidence>
<protein>
    <recommendedName>
        <fullName evidence="10">Auxin-responsive protein</fullName>
    </recommendedName>
</protein>
<dbReference type="PANTHER" id="PTHR31734">
    <property type="entry name" value="AUXIN-RESPONSIVE PROTEIN IAA17"/>
    <property type="match status" value="1"/>
</dbReference>
<evidence type="ECO:0000256" key="5">
    <source>
        <dbReference type="ARBA" id="ARBA00023015"/>
    </source>
</evidence>
<keyword evidence="6 10" id="KW-0804">Transcription</keyword>
<organism evidence="12 13">
    <name type="scientific">Salix dunnii</name>
    <dbReference type="NCBI Taxonomy" id="1413687"/>
    <lineage>
        <taxon>Eukaryota</taxon>
        <taxon>Viridiplantae</taxon>
        <taxon>Streptophyta</taxon>
        <taxon>Embryophyta</taxon>
        <taxon>Tracheophyta</taxon>
        <taxon>Spermatophyta</taxon>
        <taxon>Magnoliopsida</taxon>
        <taxon>eudicotyledons</taxon>
        <taxon>Gunneridae</taxon>
        <taxon>Pentapetalae</taxon>
        <taxon>rosids</taxon>
        <taxon>fabids</taxon>
        <taxon>Malpighiales</taxon>
        <taxon>Salicaceae</taxon>
        <taxon>Saliceae</taxon>
        <taxon>Salix</taxon>
    </lineage>
</organism>
<evidence type="ECO:0000256" key="3">
    <source>
        <dbReference type="ARBA" id="ARBA00011726"/>
    </source>
</evidence>
<evidence type="ECO:0000313" key="13">
    <source>
        <dbReference type="Proteomes" id="UP000657918"/>
    </source>
</evidence>
<evidence type="ECO:0000256" key="6">
    <source>
        <dbReference type="ARBA" id="ARBA00023163"/>
    </source>
</evidence>
<evidence type="ECO:0000313" key="12">
    <source>
        <dbReference type="EMBL" id="KAF9676027.1"/>
    </source>
</evidence>
<proteinExistence type="inferred from homology"/>
<dbReference type="AlphaFoldDB" id="A0A835MRB6"/>
<gene>
    <name evidence="12" type="ORF">SADUNF_Sadunf09G0095800</name>
</gene>
<dbReference type="Gene3D" id="3.10.20.90">
    <property type="entry name" value="Phosphatidylinositol 3-kinase Catalytic Subunit, Chain A, domain 1"/>
    <property type="match status" value="1"/>
</dbReference>
<reference evidence="12 13" key="1">
    <citation type="submission" date="2020-10" db="EMBL/GenBank/DDBJ databases">
        <title>Plant Genome Project.</title>
        <authorList>
            <person name="Zhang R.-G."/>
        </authorList>
    </citation>
    <scope>NUCLEOTIDE SEQUENCE [LARGE SCALE GENOMIC DNA]</scope>
    <source>
        <strain evidence="12">FAFU-HL-1</strain>
        <tissue evidence="12">Leaf</tissue>
    </source>
</reference>
<keyword evidence="4 10" id="KW-0678">Repressor</keyword>
<dbReference type="PROSITE" id="PS51745">
    <property type="entry name" value="PB1"/>
    <property type="match status" value="1"/>
</dbReference>
<feature type="domain" description="PB1" evidence="11">
    <location>
        <begin position="41"/>
        <end position="146"/>
    </location>
</feature>
<keyword evidence="7 10" id="KW-0539">Nucleus</keyword>